<keyword evidence="1" id="KW-0812">Transmembrane</keyword>
<evidence type="ECO:0000313" key="3">
    <source>
        <dbReference type="Proteomes" id="UP000054337"/>
    </source>
</evidence>
<sequence length="111" mass="12393">MPSQYIPDGSVAPKFEDIVCSTSATKAVTITTWVEVLTMNPVAFWLATSILIWLTITIVIVASVQRKYHAGMMRNVECIADVLIPIAGSERLLEIIRRQGMNDLIKDKIFI</sequence>
<name>W7DVL0_BIPV3</name>
<proteinExistence type="predicted"/>
<evidence type="ECO:0000313" key="2">
    <source>
        <dbReference type="EMBL" id="EUN22143.1"/>
    </source>
</evidence>
<organism evidence="2 3">
    <name type="scientific">Bipolaris victoriae (strain FI3)</name>
    <name type="common">Victoria blight of oats agent</name>
    <name type="synonym">Cochliobolus victoriae</name>
    <dbReference type="NCBI Taxonomy" id="930091"/>
    <lineage>
        <taxon>Eukaryota</taxon>
        <taxon>Fungi</taxon>
        <taxon>Dikarya</taxon>
        <taxon>Ascomycota</taxon>
        <taxon>Pezizomycotina</taxon>
        <taxon>Dothideomycetes</taxon>
        <taxon>Pleosporomycetidae</taxon>
        <taxon>Pleosporales</taxon>
        <taxon>Pleosporineae</taxon>
        <taxon>Pleosporaceae</taxon>
        <taxon>Bipolaris</taxon>
    </lineage>
</organism>
<dbReference type="RefSeq" id="XP_014551714.1">
    <property type="nucleotide sequence ID" value="XM_014696228.1"/>
</dbReference>
<keyword evidence="1" id="KW-0472">Membrane</keyword>
<dbReference type="PANTHER" id="PTHR37544">
    <property type="entry name" value="SPRAY-RELATED"/>
    <property type="match status" value="1"/>
</dbReference>
<dbReference type="Proteomes" id="UP000054337">
    <property type="component" value="Unassembled WGS sequence"/>
</dbReference>
<feature type="transmembrane region" description="Helical" evidence="1">
    <location>
        <begin position="42"/>
        <end position="64"/>
    </location>
</feature>
<gene>
    <name evidence="2" type="ORF">COCVIDRAFT_20060</name>
</gene>
<keyword evidence="1" id="KW-1133">Transmembrane helix</keyword>
<dbReference type="EMBL" id="KI968820">
    <property type="protein sequence ID" value="EUN22143.1"/>
    <property type="molecule type" value="Genomic_DNA"/>
</dbReference>
<protein>
    <submittedName>
        <fullName evidence="2">Uncharacterized protein</fullName>
    </submittedName>
</protein>
<dbReference type="HOGENOM" id="CLU_2157928_0_0_1"/>
<dbReference type="GeneID" id="26252476"/>
<dbReference type="AlphaFoldDB" id="W7DVL0"/>
<accession>W7DVL0</accession>
<keyword evidence="3" id="KW-1185">Reference proteome</keyword>
<evidence type="ECO:0000256" key="1">
    <source>
        <dbReference type="SAM" id="Phobius"/>
    </source>
</evidence>
<reference evidence="2 3" key="1">
    <citation type="journal article" date="2013" name="PLoS Genet.">
        <title>Comparative genome structure, secondary metabolite, and effector coding capacity across Cochliobolus pathogens.</title>
        <authorList>
            <person name="Condon B.J."/>
            <person name="Leng Y."/>
            <person name="Wu D."/>
            <person name="Bushley K.E."/>
            <person name="Ohm R.A."/>
            <person name="Otillar R."/>
            <person name="Martin J."/>
            <person name="Schackwitz W."/>
            <person name="Grimwood J."/>
            <person name="MohdZainudin N."/>
            <person name="Xue C."/>
            <person name="Wang R."/>
            <person name="Manning V.A."/>
            <person name="Dhillon B."/>
            <person name="Tu Z.J."/>
            <person name="Steffenson B.J."/>
            <person name="Salamov A."/>
            <person name="Sun H."/>
            <person name="Lowry S."/>
            <person name="LaButti K."/>
            <person name="Han J."/>
            <person name="Copeland A."/>
            <person name="Lindquist E."/>
            <person name="Barry K."/>
            <person name="Schmutz J."/>
            <person name="Baker S.E."/>
            <person name="Ciuffetti L.M."/>
            <person name="Grigoriev I.V."/>
            <person name="Zhong S."/>
            <person name="Turgeon B.G."/>
        </authorList>
    </citation>
    <scope>NUCLEOTIDE SEQUENCE [LARGE SCALE GENOMIC DNA]</scope>
    <source>
        <strain evidence="2 3">FI3</strain>
    </source>
</reference>
<dbReference type="PANTHER" id="PTHR37544:SF3">
    <property type="entry name" value="SPRAY"/>
    <property type="match status" value="1"/>
</dbReference>